<sequence>MSPTTDAKYFPSASEQLLSITREGPLFILTMLDNDNRFTTEFCAAICDALDHVQSVVDAEELQEAALISRGASEKFYSNGLHIEKAFSVPGFTEEIFMPMLNKILLFPLPTVACVNGHAFAGGMLMAMAHDYRVMRSDRGFMCMNEIDLPSPLPTGMSALLRFKLPHHIYRSVVLEAKRYSAKEALAGHIVDAIPDKEGIEPAFELAKAIATKIAHKAKAGSIVGMIKEDMYPEASHFLTVGQSKL</sequence>
<dbReference type="EMBL" id="JAAAHY010000602">
    <property type="protein sequence ID" value="KAF9960965.1"/>
    <property type="molecule type" value="Genomic_DNA"/>
</dbReference>
<dbReference type="AlphaFoldDB" id="A0A9P6J452"/>
<dbReference type="PANTHER" id="PTHR11941">
    <property type="entry name" value="ENOYL-COA HYDRATASE-RELATED"/>
    <property type="match status" value="1"/>
</dbReference>
<protein>
    <submittedName>
        <fullName evidence="1">Uncharacterized protein</fullName>
    </submittedName>
</protein>
<dbReference type="Pfam" id="PF00378">
    <property type="entry name" value="ECH_1"/>
    <property type="match status" value="1"/>
</dbReference>
<organism evidence="1 2">
    <name type="scientific">Mortierella alpina</name>
    <name type="common">Oleaginous fungus</name>
    <name type="synonym">Mortierella renispora</name>
    <dbReference type="NCBI Taxonomy" id="64518"/>
    <lineage>
        <taxon>Eukaryota</taxon>
        <taxon>Fungi</taxon>
        <taxon>Fungi incertae sedis</taxon>
        <taxon>Mucoromycota</taxon>
        <taxon>Mortierellomycotina</taxon>
        <taxon>Mortierellomycetes</taxon>
        <taxon>Mortierellales</taxon>
        <taxon>Mortierellaceae</taxon>
        <taxon>Mortierella</taxon>
    </lineage>
</organism>
<comment type="caution">
    <text evidence="1">The sequence shown here is derived from an EMBL/GenBank/DDBJ whole genome shotgun (WGS) entry which is preliminary data.</text>
</comment>
<evidence type="ECO:0000313" key="2">
    <source>
        <dbReference type="Proteomes" id="UP000738359"/>
    </source>
</evidence>
<gene>
    <name evidence="1" type="ORF">BGZ70_008430</name>
</gene>
<dbReference type="PANTHER" id="PTHR11941:SF75">
    <property type="entry name" value="ENOYL-COA HYDRATASE_ISOMERASE FAMILY PROTEIN"/>
    <property type="match status" value="1"/>
</dbReference>
<dbReference type="GO" id="GO:0006635">
    <property type="term" value="P:fatty acid beta-oxidation"/>
    <property type="evidence" value="ECO:0007669"/>
    <property type="project" value="TreeGrafter"/>
</dbReference>
<name>A0A9P6J452_MORAP</name>
<proteinExistence type="predicted"/>
<dbReference type="SUPFAM" id="SSF52096">
    <property type="entry name" value="ClpP/crotonase"/>
    <property type="match status" value="1"/>
</dbReference>
<dbReference type="OrthoDB" id="1696280at2759"/>
<reference evidence="1" key="1">
    <citation type="journal article" date="2020" name="Fungal Divers.">
        <title>Resolving the Mortierellaceae phylogeny through synthesis of multi-gene phylogenetics and phylogenomics.</title>
        <authorList>
            <person name="Vandepol N."/>
            <person name="Liber J."/>
            <person name="Desiro A."/>
            <person name="Na H."/>
            <person name="Kennedy M."/>
            <person name="Barry K."/>
            <person name="Grigoriev I.V."/>
            <person name="Miller A.N."/>
            <person name="O'Donnell K."/>
            <person name="Stajich J.E."/>
            <person name="Bonito G."/>
        </authorList>
    </citation>
    <scope>NUCLEOTIDE SEQUENCE</scope>
    <source>
        <strain evidence="1">CK1249</strain>
    </source>
</reference>
<dbReference type="InterPro" id="IPR001753">
    <property type="entry name" value="Enoyl-CoA_hydra/iso"/>
</dbReference>
<accession>A0A9P6J452</accession>
<dbReference type="CDD" id="cd06558">
    <property type="entry name" value="crotonase-like"/>
    <property type="match status" value="1"/>
</dbReference>
<evidence type="ECO:0000313" key="1">
    <source>
        <dbReference type="EMBL" id="KAF9960965.1"/>
    </source>
</evidence>
<dbReference type="Proteomes" id="UP000738359">
    <property type="component" value="Unassembled WGS sequence"/>
</dbReference>
<dbReference type="Gene3D" id="3.90.226.10">
    <property type="entry name" value="2-enoyl-CoA Hydratase, Chain A, domain 1"/>
    <property type="match status" value="1"/>
</dbReference>
<dbReference type="InterPro" id="IPR029045">
    <property type="entry name" value="ClpP/crotonase-like_dom_sf"/>
</dbReference>
<keyword evidence="2" id="KW-1185">Reference proteome</keyword>
<dbReference type="GO" id="GO:0004165">
    <property type="term" value="F:delta(3)-delta(2)-enoyl-CoA isomerase activity"/>
    <property type="evidence" value="ECO:0007669"/>
    <property type="project" value="TreeGrafter"/>
</dbReference>
<dbReference type="GO" id="GO:0005777">
    <property type="term" value="C:peroxisome"/>
    <property type="evidence" value="ECO:0007669"/>
    <property type="project" value="TreeGrafter"/>
</dbReference>